<evidence type="ECO:0000313" key="7">
    <source>
        <dbReference type="Proteomes" id="UP001201262"/>
    </source>
</evidence>
<feature type="transmembrane region" description="Helical" evidence="5">
    <location>
        <begin position="475"/>
        <end position="493"/>
    </location>
</feature>
<dbReference type="GO" id="GO:0022857">
    <property type="term" value="F:transmembrane transporter activity"/>
    <property type="evidence" value="ECO:0007669"/>
    <property type="project" value="InterPro"/>
</dbReference>
<dbReference type="InterPro" id="IPR011701">
    <property type="entry name" value="MFS"/>
</dbReference>
<dbReference type="RefSeq" id="XP_046077491.1">
    <property type="nucleotide sequence ID" value="XM_046221926.1"/>
</dbReference>
<dbReference type="PANTHER" id="PTHR23502:SF22">
    <property type="entry name" value="MAJOR FACILITATOR SUPERFAMILY (MFS) PROFILE DOMAIN-CONTAINING PROTEIN"/>
    <property type="match status" value="1"/>
</dbReference>
<dbReference type="GO" id="GO:0005886">
    <property type="term" value="C:plasma membrane"/>
    <property type="evidence" value="ECO:0007669"/>
    <property type="project" value="TreeGrafter"/>
</dbReference>
<feature type="transmembrane region" description="Helical" evidence="5">
    <location>
        <begin position="367"/>
        <end position="389"/>
    </location>
</feature>
<evidence type="ECO:0000313" key="6">
    <source>
        <dbReference type="EMBL" id="KAH8704870.1"/>
    </source>
</evidence>
<dbReference type="Gene3D" id="1.20.1250.20">
    <property type="entry name" value="MFS general substrate transporter like domains"/>
    <property type="match status" value="1"/>
</dbReference>
<sequence length="537" mass="59797">MAIARPAKASDWGPTDVTTDTIVKSNAGFRKPRRIIDVSGEVVLVLDSSSELESNLHGLKLAKDGHTVLVPQPSDNEEDPMNWKSFKKHAILLCLAFAGFATDFSLDAGIPTVAPQAIEWQKKPQVMNYPNNIALVSIGISSIIWVPLMSSWGRAPVLFWSTLLGLLFTLGTALVQDYNTYYVMRVLQNVTQGTGATLGVAFIQDMFFLHERARKLGLWYCVFLSSPFVTPLFGYFMVARLGEWRPVYWLVFALTALLVANILIHVDESYWNRSINDEKQPRRFSGQAARLSRLVGVWQIRNHVDYFHPIIPSYVRLFRVASKPIILITVLTYSVIFMWGIGINATSCILLETPEDEGGYGLSAMSLGYMYFTPIVAVCLGEAVGHYLNDFMVLVYTRSHDGRFVPEARLWSSYVGGLLMIPGLVLVGQTLKHHLHWSGIVFGWGMYQMGVMLVSVAIVAYLLDCYPSASPEISAWVNIGRTMTGFAVGYFQQPWGLKQGYDVSFGLQVVIVAVAFLVLATVQGFGARIRKWSGPLP</sequence>
<evidence type="ECO:0000256" key="5">
    <source>
        <dbReference type="SAM" id="Phobius"/>
    </source>
</evidence>
<feature type="transmembrane region" description="Helical" evidence="5">
    <location>
        <begin position="157"/>
        <end position="178"/>
    </location>
</feature>
<evidence type="ECO:0000256" key="3">
    <source>
        <dbReference type="ARBA" id="ARBA00022989"/>
    </source>
</evidence>
<feature type="transmembrane region" description="Helical" evidence="5">
    <location>
        <begin position="133"/>
        <end position="150"/>
    </location>
</feature>
<keyword evidence="4 5" id="KW-0472">Membrane</keyword>
<feature type="transmembrane region" description="Helical" evidence="5">
    <location>
        <begin position="190"/>
        <end position="209"/>
    </location>
</feature>
<feature type="transmembrane region" description="Helical" evidence="5">
    <location>
        <begin position="90"/>
        <end position="113"/>
    </location>
</feature>
<keyword evidence="2 5" id="KW-0812">Transmembrane</keyword>
<dbReference type="Proteomes" id="UP001201262">
    <property type="component" value="Unassembled WGS sequence"/>
</dbReference>
<protein>
    <submittedName>
        <fullName evidence="6">Major facilitator superfamily domain-containing protein</fullName>
    </submittedName>
</protein>
<comment type="subcellular location">
    <subcellularLocation>
        <location evidence="1">Membrane</location>
        <topology evidence="1">Multi-pass membrane protein</topology>
    </subcellularLocation>
</comment>
<feature type="transmembrane region" description="Helical" evidence="5">
    <location>
        <begin position="216"/>
        <end position="235"/>
    </location>
</feature>
<dbReference type="AlphaFoldDB" id="A0AAD4L5C0"/>
<dbReference type="InterPro" id="IPR036259">
    <property type="entry name" value="MFS_trans_sf"/>
</dbReference>
<evidence type="ECO:0000256" key="1">
    <source>
        <dbReference type="ARBA" id="ARBA00004141"/>
    </source>
</evidence>
<keyword evidence="7" id="KW-1185">Reference proteome</keyword>
<feature type="transmembrane region" description="Helical" evidence="5">
    <location>
        <begin position="325"/>
        <end position="347"/>
    </location>
</feature>
<accession>A0AAD4L5C0</accession>
<dbReference type="GeneID" id="70252213"/>
<feature type="transmembrane region" description="Helical" evidence="5">
    <location>
        <begin position="437"/>
        <end position="463"/>
    </location>
</feature>
<dbReference type="PANTHER" id="PTHR23502">
    <property type="entry name" value="MAJOR FACILITATOR SUPERFAMILY"/>
    <property type="match status" value="1"/>
</dbReference>
<evidence type="ECO:0000256" key="2">
    <source>
        <dbReference type="ARBA" id="ARBA00022692"/>
    </source>
</evidence>
<evidence type="ECO:0000256" key="4">
    <source>
        <dbReference type="ARBA" id="ARBA00023136"/>
    </source>
</evidence>
<name>A0AAD4L5C0_9EURO</name>
<keyword evidence="3 5" id="KW-1133">Transmembrane helix</keyword>
<feature type="transmembrane region" description="Helical" evidence="5">
    <location>
        <begin position="247"/>
        <end position="266"/>
    </location>
</feature>
<dbReference type="Pfam" id="PF07690">
    <property type="entry name" value="MFS_1"/>
    <property type="match status" value="1"/>
</dbReference>
<organism evidence="6 7">
    <name type="scientific">Talaromyces proteolyticus</name>
    <dbReference type="NCBI Taxonomy" id="1131652"/>
    <lineage>
        <taxon>Eukaryota</taxon>
        <taxon>Fungi</taxon>
        <taxon>Dikarya</taxon>
        <taxon>Ascomycota</taxon>
        <taxon>Pezizomycotina</taxon>
        <taxon>Eurotiomycetes</taxon>
        <taxon>Eurotiomycetidae</taxon>
        <taxon>Eurotiales</taxon>
        <taxon>Trichocomaceae</taxon>
        <taxon>Talaromyces</taxon>
        <taxon>Talaromyces sect. Bacilispori</taxon>
    </lineage>
</organism>
<dbReference type="SUPFAM" id="SSF103473">
    <property type="entry name" value="MFS general substrate transporter"/>
    <property type="match status" value="1"/>
</dbReference>
<comment type="caution">
    <text evidence="6">The sequence shown here is derived from an EMBL/GenBank/DDBJ whole genome shotgun (WGS) entry which is preliminary data.</text>
</comment>
<feature type="transmembrane region" description="Helical" evidence="5">
    <location>
        <begin position="410"/>
        <end position="431"/>
    </location>
</feature>
<proteinExistence type="predicted"/>
<reference evidence="6" key="1">
    <citation type="submission" date="2021-12" db="EMBL/GenBank/DDBJ databases">
        <title>Convergent genome expansion in fungi linked to evolution of root-endophyte symbiosis.</title>
        <authorList>
            <consortium name="DOE Joint Genome Institute"/>
            <person name="Ke Y.-H."/>
            <person name="Bonito G."/>
            <person name="Liao H.-L."/>
            <person name="Looney B."/>
            <person name="Rojas-Flechas A."/>
            <person name="Nash J."/>
            <person name="Hameed K."/>
            <person name="Schadt C."/>
            <person name="Martin F."/>
            <person name="Crous P.W."/>
            <person name="Miettinen O."/>
            <person name="Magnuson J.K."/>
            <person name="Labbe J."/>
            <person name="Jacobson D."/>
            <person name="Doktycz M.J."/>
            <person name="Veneault-Fourrey C."/>
            <person name="Kuo A."/>
            <person name="Mondo S."/>
            <person name="Calhoun S."/>
            <person name="Riley R."/>
            <person name="Ohm R."/>
            <person name="LaButti K."/>
            <person name="Andreopoulos B."/>
            <person name="Pangilinan J."/>
            <person name="Nolan M."/>
            <person name="Tritt A."/>
            <person name="Clum A."/>
            <person name="Lipzen A."/>
            <person name="Daum C."/>
            <person name="Barry K."/>
            <person name="Grigoriev I.V."/>
            <person name="Vilgalys R."/>
        </authorList>
    </citation>
    <scope>NUCLEOTIDE SEQUENCE</scope>
    <source>
        <strain evidence="6">PMI_201</strain>
    </source>
</reference>
<dbReference type="EMBL" id="JAJTJA010000001">
    <property type="protein sequence ID" value="KAH8704870.1"/>
    <property type="molecule type" value="Genomic_DNA"/>
</dbReference>
<gene>
    <name evidence="6" type="ORF">BGW36DRAFT_456438</name>
</gene>
<feature type="transmembrane region" description="Helical" evidence="5">
    <location>
        <begin position="505"/>
        <end position="527"/>
    </location>
</feature>